<feature type="transmembrane region" description="Helical" evidence="1">
    <location>
        <begin position="12"/>
        <end position="38"/>
    </location>
</feature>
<keyword evidence="1" id="KW-0812">Transmembrane</keyword>
<keyword evidence="1" id="KW-1133">Transmembrane helix</keyword>
<protein>
    <submittedName>
        <fullName evidence="2">Uncharacterized protein</fullName>
    </submittedName>
</protein>
<reference evidence="2 3" key="1">
    <citation type="submission" date="2018-11" db="EMBL/GenBank/DDBJ databases">
        <authorList>
            <consortium name="Pathogen Informatics"/>
        </authorList>
    </citation>
    <scope>NUCLEOTIDE SEQUENCE [LARGE SCALE GENOMIC DNA]</scope>
    <source>
        <strain evidence="2 3">Zambia</strain>
    </source>
</reference>
<evidence type="ECO:0000313" key="3">
    <source>
        <dbReference type="Proteomes" id="UP000277204"/>
    </source>
</evidence>
<keyword evidence="3" id="KW-1185">Reference proteome</keyword>
<gene>
    <name evidence="2" type="ORF">SMRZ_LOCUS25707</name>
</gene>
<sequence>MDLFSQSAILMFILLQLILSFVILILLSRVFMMIISLYQRLQKTMQSHMAVQS</sequence>
<evidence type="ECO:0000313" key="2">
    <source>
        <dbReference type="EMBL" id="VDP56123.1"/>
    </source>
</evidence>
<proteinExistence type="predicted"/>
<dbReference type="EMBL" id="UZAI01021658">
    <property type="protein sequence ID" value="VDP56123.1"/>
    <property type="molecule type" value="Genomic_DNA"/>
</dbReference>
<dbReference type="Proteomes" id="UP000277204">
    <property type="component" value="Unassembled WGS sequence"/>
</dbReference>
<accession>A0A3P8IE11</accession>
<keyword evidence="1" id="KW-0472">Membrane</keyword>
<dbReference type="AlphaFoldDB" id="A0A3P8IE11"/>
<organism evidence="2 3">
    <name type="scientific">Schistosoma margrebowiei</name>
    <dbReference type="NCBI Taxonomy" id="48269"/>
    <lineage>
        <taxon>Eukaryota</taxon>
        <taxon>Metazoa</taxon>
        <taxon>Spiralia</taxon>
        <taxon>Lophotrochozoa</taxon>
        <taxon>Platyhelminthes</taxon>
        <taxon>Trematoda</taxon>
        <taxon>Digenea</taxon>
        <taxon>Strigeidida</taxon>
        <taxon>Schistosomatoidea</taxon>
        <taxon>Schistosomatidae</taxon>
        <taxon>Schistosoma</taxon>
    </lineage>
</organism>
<evidence type="ECO:0000256" key="1">
    <source>
        <dbReference type="SAM" id="Phobius"/>
    </source>
</evidence>
<name>A0A3P8IE11_9TREM</name>